<dbReference type="InterPro" id="IPR036850">
    <property type="entry name" value="NDK-like_dom_sf"/>
</dbReference>
<dbReference type="SUPFAM" id="SSF54919">
    <property type="entry name" value="Nucleoside diphosphate kinase, NDK"/>
    <property type="match status" value="1"/>
</dbReference>
<dbReference type="Gene3D" id="3.30.70.141">
    <property type="entry name" value="Nucleoside diphosphate kinase-like domain"/>
    <property type="match status" value="1"/>
</dbReference>
<dbReference type="RefSeq" id="WP_008789827.1">
    <property type="nucleotide sequence ID" value="NZ_AKCB01000001.1"/>
</dbReference>
<evidence type="ECO:0000256" key="7">
    <source>
        <dbReference type="PROSITE-ProRule" id="PRU00706"/>
    </source>
</evidence>
<evidence type="ECO:0000256" key="1">
    <source>
        <dbReference type="ARBA" id="ARBA00001946"/>
    </source>
</evidence>
<comment type="cofactor">
    <cofactor evidence="1">
        <name>Mg(2+)</name>
        <dbReference type="ChEBI" id="CHEBI:18420"/>
    </cofactor>
</comment>
<dbReference type="AlphaFoldDB" id="E7GD97"/>
<evidence type="ECO:0000313" key="9">
    <source>
        <dbReference type="EMBL" id="EFW03948.1"/>
    </source>
</evidence>
<evidence type="ECO:0000256" key="5">
    <source>
        <dbReference type="ARBA" id="ARBA00022777"/>
    </source>
</evidence>
<dbReference type="OrthoDB" id="9801161at2"/>
<name>E7GD97_9FIRM</name>
<evidence type="ECO:0000256" key="3">
    <source>
        <dbReference type="ARBA" id="ARBA00012966"/>
    </source>
</evidence>
<gene>
    <name evidence="9" type="ORF">HMPREF9488_02740</name>
</gene>
<proteinExistence type="inferred from homology"/>
<keyword evidence="4" id="KW-0808">Transferase</keyword>
<dbReference type="EMBL" id="ADKX01000041">
    <property type="protein sequence ID" value="EFW03948.1"/>
    <property type="molecule type" value="Genomic_DNA"/>
</dbReference>
<dbReference type="GeneID" id="78228306"/>
<dbReference type="InterPro" id="IPR034907">
    <property type="entry name" value="NDK-like_dom"/>
</dbReference>
<evidence type="ECO:0000256" key="4">
    <source>
        <dbReference type="ARBA" id="ARBA00022679"/>
    </source>
</evidence>
<dbReference type="Pfam" id="PF00334">
    <property type="entry name" value="NDK"/>
    <property type="match status" value="1"/>
</dbReference>
<feature type="domain" description="Nucleoside diphosphate kinase-like" evidence="8">
    <location>
        <begin position="2"/>
        <end position="160"/>
    </location>
</feature>
<sequence length="161" mass="18889">MKQYTYMMLKPDAFVDGKKEKVIQELEKYGLHVESSCLLEVDMEVMKILLDHYQQVIDEKGAEIDFTGKLFYTFYYNGPKYIMPMKISYEGDEDIITYSRRLVGKTNPVQADPDSIRGHFSQDSYVKADQEHRLVNNIIHASDSHESANRELHIWEKFLNL</sequence>
<organism evidence="9 10">
    <name type="scientific">Coprobacillus cateniformis</name>
    <dbReference type="NCBI Taxonomy" id="100884"/>
    <lineage>
        <taxon>Bacteria</taxon>
        <taxon>Bacillati</taxon>
        <taxon>Bacillota</taxon>
        <taxon>Erysipelotrichia</taxon>
        <taxon>Erysipelotrichales</taxon>
        <taxon>Coprobacillaceae</taxon>
        <taxon>Coprobacillus</taxon>
    </lineage>
</organism>
<evidence type="ECO:0000313" key="10">
    <source>
        <dbReference type="Proteomes" id="UP000003157"/>
    </source>
</evidence>
<dbReference type="STRING" id="100884.GCA_000269565_00393"/>
<evidence type="ECO:0000259" key="8">
    <source>
        <dbReference type="SMART" id="SM00562"/>
    </source>
</evidence>
<comment type="similarity">
    <text evidence="2 7">Belongs to the NDK family.</text>
</comment>
<evidence type="ECO:0000256" key="2">
    <source>
        <dbReference type="ARBA" id="ARBA00008142"/>
    </source>
</evidence>
<dbReference type="PROSITE" id="PS51374">
    <property type="entry name" value="NDPK_LIKE"/>
    <property type="match status" value="1"/>
</dbReference>
<keyword evidence="10" id="KW-1185">Reference proteome</keyword>
<keyword evidence="5" id="KW-0418">Kinase</keyword>
<comment type="caution">
    <text evidence="9">The sequence shown here is derived from an EMBL/GenBank/DDBJ whole genome shotgun (WGS) entry which is preliminary data.</text>
</comment>
<dbReference type="SMART" id="SM00562">
    <property type="entry name" value="NDK"/>
    <property type="match status" value="1"/>
</dbReference>
<dbReference type="eggNOG" id="COG0105">
    <property type="taxonomic scope" value="Bacteria"/>
</dbReference>
<dbReference type="GO" id="GO:0004550">
    <property type="term" value="F:nucleoside diphosphate kinase activity"/>
    <property type="evidence" value="ECO:0007669"/>
    <property type="project" value="UniProtKB-EC"/>
</dbReference>
<evidence type="ECO:0000256" key="6">
    <source>
        <dbReference type="ARBA" id="ARBA00023080"/>
    </source>
</evidence>
<dbReference type="EC" id="2.7.4.6" evidence="3"/>
<protein>
    <recommendedName>
        <fullName evidence="3">nucleoside-diphosphate kinase</fullName>
        <ecNumber evidence="3">2.7.4.6</ecNumber>
    </recommendedName>
</protein>
<comment type="caution">
    <text evidence="7">Lacks conserved residue(s) required for the propagation of feature annotation.</text>
</comment>
<dbReference type="PANTHER" id="PTHR11349">
    <property type="entry name" value="NUCLEOSIDE DIPHOSPHATE KINASE"/>
    <property type="match status" value="1"/>
</dbReference>
<dbReference type="GO" id="GO:0009117">
    <property type="term" value="P:nucleotide metabolic process"/>
    <property type="evidence" value="ECO:0007669"/>
    <property type="project" value="UniProtKB-KW"/>
</dbReference>
<accession>E7GD97</accession>
<keyword evidence="6" id="KW-0546">Nucleotide metabolism</keyword>
<dbReference type="Proteomes" id="UP000003157">
    <property type="component" value="Unassembled WGS sequence"/>
</dbReference>
<dbReference type="HOGENOM" id="CLU_060216_6_3_9"/>
<reference evidence="9 10" key="1">
    <citation type="submission" date="2010-12" db="EMBL/GenBank/DDBJ databases">
        <title>The Genome Sequence of Coprobacillus sp. strain 29_1.</title>
        <authorList>
            <consortium name="The Broad Institute Genome Sequencing Platform"/>
            <person name="Earl A."/>
            <person name="Ward D."/>
            <person name="Feldgarden M."/>
            <person name="Gevers D."/>
            <person name="Daigneault M."/>
            <person name="Sibley C.D."/>
            <person name="White A."/>
            <person name="Strauss J."/>
            <person name="Allen-Vercoe E."/>
            <person name="Young S.K."/>
            <person name="Zeng Q."/>
            <person name="Gargeya S."/>
            <person name="Fitzgerald M."/>
            <person name="Haas B."/>
            <person name="Abouelleil A."/>
            <person name="Alvarado L."/>
            <person name="Arachchi H.M."/>
            <person name="Berlin A."/>
            <person name="Brown A."/>
            <person name="Chapman S.B."/>
            <person name="Chen Z."/>
            <person name="Dunbar C."/>
            <person name="Freedman E."/>
            <person name="Gearin G."/>
            <person name="Gellesch M."/>
            <person name="Goldberg J."/>
            <person name="Griggs A."/>
            <person name="Gujja S."/>
            <person name="Heilman E."/>
            <person name="Heiman D."/>
            <person name="Howarth C."/>
            <person name="Larson L."/>
            <person name="Lui A."/>
            <person name="MacDonald P.J.P."/>
            <person name="Mehta T."/>
            <person name="Montmayeur A."/>
            <person name="Murphy C."/>
            <person name="Neiman D."/>
            <person name="Pearson M."/>
            <person name="Priest M."/>
            <person name="Roberts A."/>
            <person name="Saif S."/>
            <person name="Shea T."/>
            <person name="Shenoy N."/>
            <person name="Sisk P."/>
            <person name="Stolte C."/>
            <person name="Sykes S."/>
            <person name="White J."/>
            <person name="Yandava C."/>
            <person name="Nusbaum C."/>
            <person name="Birren B."/>
        </authorList>
    </citation>
    <scope>NUCLEOTIDE SEQUENCE [LARGE SCALE GENOMIC DNA]</scope>
    <source>
        <strain evidence="9 10">29_1</strain>
    </source>
</reference>